<reference evidence="6 7" key="1">
    <citation type="journal article" date="2010" name="Stand. Genomic Sci.">
        <title>Complete genome sequence of Spirochaeta smaragdinae type strain (SEBR 4228).</title>
        <authorList>
            <person name="Mavromatis K."/>
            <person name="Yasawong M."/>
            <person name="Chertkov O."/>
            <person name="Lapidus A."/>
            <person name="Lucas S."/>
            <person name="Nolan M."/>
            <person name="Del Rio T.G."/>
            <person name="Tice H."/>
            <person name="Cheng J.F."/>
            <person name="Pitluck S."/>
            <person name="Liolios K."/>
            <person name="Ivanova N."/>
            <person name="Tapia R."/>
            <person name="Han C."/>
            <person name="Bruce D."/>
            <person name="Goodwin L."/>
            <person name="Pati A."/>
            <person name="Chen A."/>
            <person name="Palaniappan K."/>
            <person name="Land M."/>
            <person name="Hauser L."/>
            <person name="Chang Y.J."/>
            <person name="Jeffries C.D."/>
            <person name="Detter J.C."/>
            <person name="Rohde M."/>
            <person name="Brambilla E."/>
            <person name="Spring S."/>
            <person name="Goker M."/>
            <person name="Sikorski J."/>
            <person name="Woyke T."/>
            <person name="Bristow J."/>
            <person name="Eisen J.A."/>
            <person name="Markowitz V."/>
            <person name="Hugenholtz P."/>
            <person name="Klenk H.P."/>
            <person name="Kyrpides N.C."/>
        </authorList>
    </citation>
    <scope>NUCLEOTIDE SEQUENCE [LARGE SCALE GENOMIC DNA]</scope>
    <source>
        <strain evidence="7">DSM 11293 / JCM 15392 / SEBR 4228</strain>
    </source>
</reference>
<dbReference type="AlphaFoldDB" id="E1R628"/>
<dbReference type="PANTHER" id="PTHR46847">
    <property type="entry name" value="D-ALLOSE-BINDING PERIPLASMIC PROTEIN-RELATED"/>
    <property type="match status" value="1"/>
</dbReference>
<dbReference type="SUPFAM" id="SSF53822">
    <property type="entry name" value="Periplasmic binding protein-like I"/>
    <property type="match status" value="1"/>
</dbReference>
<feature type="chain" id="PRO_5003150615" evidence="4">
    <location>
        <begin position="23"/>
        <end position="319"/>
    </location>
</feature>
<feature type="signal peptide" evidence="4">
    <location>
        <begin position="1"/>
        <end position="22"/>
    </location>
</feature>
<dbReference type="GO" id="GO:0030313">
    <property type="term" value="C:cell envelope"/>
    <property type="evidence" value="ECO:0007669"/>
    <property type="project" value="UniProtKB-SubCell"/>
</dbReference>
<dbReference type="EMBL" id="CP002116">
    <property type="protein sequence ID" value="ADK80793.1"/>
    <property type="molecule type" value="Genomic_DNA"/>
</dbReference>
<dbReference type="OrthoDB" id="6196975at2"/>
<evidence type="ECO:0000259" key="5">
    <source>
        <dbReference type="Pfam" id="PF13407"/>
    </source>
</evidence>
<evidence type="ECO:0000256" key="1">
    <source>
        <dbReference type="ARBA" id="ARBA00004196"/>
    </source>
</evidence>
<sequence length="319" mass="33489">MKKVCVSLLTLAFALTSLNIFAQGGQESADSKDGGKMEIAVVLKTLSSEYWKRVVKGADEAAAKYDVELIKLGPPTEDAVEQQINMVQDALTAKPAALVFSPSQPPTAVNVLRSAKDMGIPVILVDTPMGDLAEYDTFIGTENYTAGKSGGEALIKALGKTSGAAVLIEGAPGNPTTTERADGAGDAFEAAGIEVVARQPGYSDREKAYTVMQNILQVNKNVDIVFCSNDEMALGALRALQQAGTKALVMGVDGNKDALKSILEDGLFGTVAQKPEMMGYLGVENAIKAAKGETIEKRIDSGVDIITKENAQAALDSQS</sequence>
<dbReference type="KEGG" id="ssm:Spirs_1666"/>
<dbReference type="InterPro" id="IPR028082">
    <property type="entry name" value="Peripla_BP_I"/>
</dbReference>
<evidence type="ECO:0000256" key="3">
    <source>
        <dbReference type="ARBA" id="ARBA00022729"/>
    </source>
</evidence>
<feature type="domain" description="Periplasmic binding protein" evidence="5">
    <location>
        <begin position="39"/>
        <end position="293"/>
    </location>
</feature>
<dbReference type="STRING" id="573413.Spirs_1666"/>
<evidence type="ECO:0000256" key="4">
    <source>
        <dbReference type="SAM" id="SignalP"/>
    </source>
</evidence>
<gene>
    <name evidence="6" type="ordered locus">Spirs_1666</name>
</gene>
<name>E1R628_SEDSS</name>
<accession>E1R628</accession>
<dbReference type="PANTHER" id="PTHR46847:SF1">
    <property type="entry name" value="D-ALLOSE-BINDING PERIPLASMIC PROTEIN-RELATED"/>
    <property type="match status" value="1"/>
</dbReference>
<evidence type="ECO:0000256" key="2">
    <source>
        <dbReference type="ARBA" id="ARBA00007639"/>
    </source>
</evidence>
<dbReference type="HOGENOM" id="CLU_037628_3_3_12"/>
<organism evidence="6 7">
    <name type="scientific">Sediminispirochaeta smaragdinae (strain DSM 11293 / JCM 15392 / SEBR 4228)</name>
    <name type="common">Spirochaeta smaragdinae</name>
    <dbReference type="NCBI Taxonomy" id="573413"/>
    <lineage>
        <taxon>Bacteria</taxon>
        <taxon>Pseudomonadati</taxon>
        <taxon>Spirochaetota</taxon>
        <taxon>Spirochaetia</taxon>
        <taxon>Spirochaetales</taxon>
        <taxon>Spirochaetaceae</taxon>
        <taxon>Sediminispirochaeta</taxon>
    </lineage>
</organism>
<dbReference type="RefSeq" id="WP_013254257.1">
    <property type="nucleotide sequence ID" value="NC_014364.1"/>
</dbReference>
<comment type="subcellular location">
    <subcellularLocation>
        <location evidence="1">Cell envelope</location>
    </subcellularLocation>
</comment>
<dbReference type="Gene3D" id="3.40.50.2300">
    <property type="match status" value="2"/>
</dbReference>
<proteinExistence type="inferred from homology"/>
<dbReference type="InterPro" id="IPR025997">
    <property type="entry name" value="SBP_2_dom"/>
</dbReference>
<dbReference type="Pfam" id="PF13407">
    <property type="entry name" value="Peripla_BP_4"/>
    <property type="match status" value="1"/>
</dbReference>
<protein>
    <submittedName>
        <fullName evidence="6">Periplasmic binding protein/LacI transcriptional regulator</fullName>
    </submittedName>
</protein>
<evidence type="ECO:0000313" key="7">
    <source>
        <dbReference type="Proteomes" id="UP000002318"/>
    </source>
</evidence>
<comment type="similarity">
    <text evidence="2">Belongs to the bacterial solute-binding protein 2 family.</text>
</comment>
<keyword evidence="3 4" id="KW-0732">Signal</keyword>
<dbReference type="GO" id="GO:0030246">
    <property type="term" value="F:carbohydrate binding"/>
    <property type="evidence" value="ECO:0007669"/>
    <property type="project" value="UniProtKB-ARBA"/>
</dbReference>
<keyword evidence="7" id="KW-1185">Reference proteome</keyword>
<dbReference type="eggNOG" id="COG1879">
    <property type="taxonomic scope" value="Bacteria"/>
</dbReference>
<evidence type="ECO:0000313" key="6">
    <source>
        <dbReference type="EMBL" id="ADK80793.1"/>
    </source>
</evidence>
<dbReference type="CDD" id="cd01536">
    <property type="entry name" value="PBP1_ABC_sugar_binding-like"/>
    <property type="match status" value="1"/>
</dbReference>
<dbReference type="Proteomes" id="UP000002318">
    <property type="component" value="Chromosome"/>
</dbReference>